<comment type="catalytic activity">
    <reaction evidence="10">
        <text>nicotinate beta-D-ribonucleotide + CO2 + diphosphate = quinolinate + 5-phospho-alpha-D-ribose 1-diphosphate + 2 H(+)</text>
        <dbReference type="Rhea" id="RHEA:12733"/>
        <dbReference type="ChEBI" id="CHEBI:15378"/>
        <dbReference type="ChEBI" id="CHEBI:16526"/>
        <dbReference type="ChEBI" id="CHEBI:29959"/>
        <dbReference type="ChEBI" id="CHEBI:33019"/>
        <dbReference type="ChEBI" id="CHEBI:57502"/>
        <dbReference type="ChEBI" id="CHEBI:58017"/>
        <dbReference type="EC" id="2.4.2.19"/>
    </reaction>
</comment>
<evidence type="ECO:0000256" key="11">
    <source>
        <dbReference type="ARBA" id="ARBA00069173"/>
    </source>
</evidence>
<dbReference type="NCBIfam" id="TIGR00078">
    <property type="entry name" value="nadC"/>
    <property type="match status" value="1"/>
</dbReference>
<feature type="domain" description="Quinolinate phosphoribosyl transferase C-terminal" evidence="14">
    <location>
        <begin position="113"/>
        <end position="281"/>
    </location>
</feature>
<evidence type="ECO:0000256" key="6">
    <source>
        <dbReference type="ARBA" id="ARBA00022642"/>
    </source>
</evidence>
<keyword evidence="8 12" id="KW-0808">Transferase</keyword>
<evidence type="ECO:0000256" key="5">
    <source>
        <dbReference type="ARBA" id="ARBA00011944"/>
    </source>
</evidence>
<feature type="binding site" evidence="13">
    <location>
        <begin position="134"/>
        <end position="136"/>
    </location>
    <ligand>
        <name>substrate</name>
    </ligand>
</feature>
<feature type="binding site" evidence="13">
    <location>
        <position position="200"/>
    </location>
    <ligand>
        <name>substrate</name>
    </ligand>
</feature>
<feature type="domain" description="Quinolinate phosphoribosyl transferase N-terminal" evidence="15">
    <location>
        <begin position="26"/>
        <end position="111"/>
    </location>
</feature>
<dbReference type="PANTHER" id="PTHR32179">
    <property type="entry name" value="NICOTINATE-NUCLEOTIDE PYROPHOSPHORYLASE [CARBOXYLATING]"/>
    <property type="match status" value="1"/>
</dbReference>
<protein>
    <recommendedName>
        <fullName evidence="11">Probable nicotinate-nucleotide pyrophosphorylase [carboxylating]</fullName>
        <ecNumber evidence="5">2.4.2.19</ecNumber>
    </recommendedName>
    <alternativeName>
        <fullName evidence="9">Quinolinate phosphoribosyltransferase [decarboxylating]</fullName>
    </alternativeName>
</protein>
<dbReference type="GO" id="GO:0005737">
    <property type="term" value="C:cytoplasm"/>
    <property type="evidence" value="ECO:0007669"/>
    <property type="project" value="TreeGrafter"/>
</dbReference>
<keyword evidence="6" id="KW-0662">Pyridine nucleotide biosynthesis</keyword>
<feature type="binding site" evidence="13">
    <location>
        <begin position="266"/>
        <end position="268"/>
    </location>
    <ligand>
        <name>substrate</name>
    </ligand>
</feature>
<evidence type="ECO:0000256" key="1">
    <source>
        <dbReference type="ARBA" id="ARBA00003237"/>
    </source>
</evidence>
<organism evidence="16 17">
    <name type="scientific">Roseimicrobium gellanilyticum</name>
    <dbReference type="NCBI Taxonomy" id="748857"/>
    <lineage>
        <taxon>Bacteria</taxon>
        <taxon>Pseudomonadati</taxon>
        <taxon>Verrucomicrobiota</taxon>
        <taxon>Verrucomicrobiia</taxon>
        <taxon>Verrucomicrobiales</taxon>
        <taxon>Verrucomicrobiaceae</taxon>
        <taxon>Roseimicrobium</taxon>
    </lineage>
</organism>
<evidence type="ECO:0000256" key="4">
    <source>
        <dbReference type="ARBA" id="ARBA00011218"/>
    </source>
</evidence>
<dbReference type="Proteomes" id="UP000253426">
    <property type="component" value="Unassembled WGS sequence"/>
</dbReference>
<dbReference type="AlphaFoldDB" id="A0A366H300"/>
<dbReference type="FunFam" id="3.90.1170.20:FF:000001">
    <property type="entry name" value="Nicotinate-nucleotide diphosphorylase (Carboxylating)"/>
    <property type="match status" value="1"/>
</dbReference>
<evidence type="ECO:0000256" key="10">
    <source>
        <dbReference type="ARBA" id="ARBA00047445"/>
    </source>
</evidence>
<comment type="subunit">
    <text evidence="4">Hexamer formed by 3 homodimers.</text>
</comment>
<comment type="similarity">
    <text evidence="3 12">Belongs to the NadC/ModD family.</text>
</comment>
<dbReference type="EC" id="2.4.2.19" evidence="5"/>
<dbReference type="PANTHER" id="PTHR32179:SF3">
    <property type="entry name" value="NICOTINATE-NUCLEOTIDE PYROPHOSPHORYLASE [CARBOXYLATING]"/>
    <property type="match status" value="1"/>
</dbReference>
<evidence type="ECO:0000256" key="13">
    <source>
        <dbReference type="PIRSR" id="PIRSR006250-1"/>
    </source>
</evidence>
<dbReference type="RefSeq" id="WP_113961917.1">
    <property type="nucleotide sequence ID" value="NZ_QNRR01000017.1"/>
</dbReference>
<evidence type="ECO:0000313" key="17">
    <source>
        <dbReference type="Proteomes" id="UP000253426"/>
    </source>
</evidence>
<evidence type="ECO:0000256" key="12">
    <source>
        <dbReference type="PIRNR" id="PIRNR006250"/>
    </source>
</evidence>
<feature type="binding site" evidence="13">
    <location>
        <position position="101"/>
    </location>
    <ligand>
        <name>substrate</name>
    </ligand>
</feature>
<dbReference type="InterPro" id="IPR002638">
    <property type="entry name" value="Quinolinate_PRibosylTrfase_C"/>
</dbReference>
<evidence type="ECO:0000256" key="7">
    <source>
        <dbReference type="ARBA" id="ARBA00022676"/>
    </source>
</evidence>
<dbReference type="Gene3D" id="3.90.1170.20">
    <property type="entry name" value="Quinolinate phosphoribosyl transferase, N-terminal domain"/>
    <property type="match status" value="1"/>
</dbReference>
<dbReference type="FunFam" id="3.20.20.70:FF:000030">
    <property type="entry name" value="Nicotinate-nucleotide pyrophosphorylase, carboxylating"/>
    <property type="match status" value="1"/>
</dbReference>
<dbReference type="InterPro" id="IPR037128">
    <property type="entry name" value="Quinolinate_PRibosylTase_N_sf"/>
</dbReference>
<dbReference type="SUPFAM" id="SSF51690">
    <property type="entry name" value="Nicotinate/Quinolinate PRTase C-terminal domain-like"/>
    <property type="match status" value="1"/>
</dbReference>
<feature type="binding site" evidence="13">
    <location>
        <position position="168"/>
    </location>
    <ligand>
        <name>substrate</name>
    </ligand>
</feature>
<dbReference type="UniPathway" id="UPA00253">
    <property type="reaction ID" value="UER00331"/>
</dbReference>
<dbReference type="InterPro" id="IPR022412">
    <property type="entry name" value="Quinolinate_PRibosylTrfase_N"/>
</dbReference>
<evidence type="ECO:0000259" key="15">
    <source>
        <dbReference type="Pfam" id="PF02749"/>
    </source>
</evidence>
<proteinExistence type="inferred from homology"/>
<dbReference type="OrthoDB" id="9782546at2"/>
<dbReference type="CDD" id="cd01572">
    <property type="entry name" value="QPRTase"/>
    <property type="match status" value="1"/>
</dbReference>
<feature type="binding site" evidence="13">
    <location>
        <position position="158"/>
    </location>
    <ligand>
        <name>substrate</name>
    </ligand>
</feature>
<evidence type="ECO:0000259" key="14">
    <source>
        <dbReference type="Pfam" id="PF01729"/>
    </source>
</evidence>
<evidence type="ECO:0000256" key="3">
    <source>
        <dbReference type="ARBA" id="ARBA00009400"/>
    </source>
</evidence>
<dbReference type="GO" id="GO:0004514">
    <property type="term" value="F:nicotinate-nucleotide diphosphorylase (carboxylating) activity"/>
    <property type="evidence" value="ECO:0007669"/>
    <property type="project" value="UniProtKB-EC"/>
</dbReference>
<dbReference type="GO" id="GO:0009435">
    <property type="term" value="P:NAD+ biosynthetic process"/>
    <property type="evidence" value="ECO:0007669"/>
    <property type="project" value="UniProtKB-UniPathway"/>
</dbReference>
<feature type="binding site" evidence="13">
    <location>
        <begin position="245"/>
        <end position="247"/>
    </location>
    <ligand>
        <name>substrate</name>
    </ligand>
</feature>
<comment type="caution">
    <text evidence="16">The sequence shown here is derived from an EMBL/GenBank/DDBJ whole genome shotgun (WGS) entry which is preliminary data.</text>
</comment>
<dbReference type="PIRSF" id="PIRSF006250">
    <property type="entry name" value="NadC_ModD"/>
    <property type="match status" value="1"/>
</dbReference>
<dbReference type="InterPro" id="IPR036068">
    <property type="entry name" value="Nicotinate_pribotase-like_C"/>
</dbReference>
<feature type="binding site" evidence="13">
    <location>
        <position position="222"/>
    </location>
    <ligand>
        <name>substrate</name>
    </ligand>
</feature>
<name>A0A366H300_9BACT</name>
<dbReference type="Pfam" id="PF02749">
    <property type="entry name" value="QRPTase_N"/>
    <property type="match status" value="1"/>
</dbReference>
<sequence length="285" mass="30877">MSDTQLPLSVVTLIQLALMEDVGPGDVTSRYFVPEDATSSARIFAKEDGVTAGIEVAAEVFRQVDGLLSVRVAKDDSEPFGKGDTLLQIAGPTRSILTAERTALNFLQRLCGVATQTRRYVETVKPHATKILDTRKTTPGWRWLEKHAVACGGGTNHRMGLYDMAMVKDNHLLADDAQADLQAAIDAVKKDHPNMRVELEADTLDQVKRFLELRGLDVILLDNMSTATMREAVEMVKGKVELEASGGVTLERIAEIAATGVDYISSGALTHSVRSVDLSLELSGA</sequence>
<comment type="function">
    <text evidence="1">Involved in the catabolism of quinolinic acid (QA).</text>
</comment>
<dbReference type="GO" id="GO:0034213">
    <property type="term" value="P:quinolinate catabolic process"/>
    <property type="evidence" value="ECO:0007669"/>
    <property type="project" value="TreeGrafter"/>
</dbReference>
<accession>A0A366H300</accession>
<keyword evidence="17" id="KW-1185">Reference proteome</keyword>
<evidence type="ECO:0000256" key="2">
    <source>
        <dbReference type="ARBA" id="ARBA00004893"/>
    </source>
</evidence>
<dbReference type="InterPro" id="IPR004393">
    <property type="entry name" value="NadC"/>
</dbReference>
<reference evidence="16 17" key="1">
    <citation type="submission" date="2018-06" db="EMBL/GenBank/DDBJ databases">
        <title>Genomic Encyclopedia of Type Strains, Phase IV (KMG-IV): sequencing the most valuable type-strain genomes for metagenomic binning, comparative biology and taxonomic classification.</title>
        <authorList>
            <person name="Goeker M."/>
        </authorList>
    </citation>
    <scope>NUCLEOTIDE SEQUENCE [LARGE SCALE GENOMIC DNA]</scope>
    <source>
        <strain evidence="16 17">DSM 25532</strain>
    </source>
</reference>
<dbReference type="EMBL" id="QNRR01000017">
    <property type="protein sequence ID" value="RBP36319.1"/>
    <property type="molecule type" value="Genomic_DNA"/>
</dbReference>
<evidence type="ECO:0000313" key="16">
    <source>
        <dbReference type="EMBL" id="RBP36319.1"/>
    </source>
</evidence>
<evidence type="ECO:0000256" key="8">
    <source>
        <dbReference type="ARBA" id="ARBA00022679"/>
    </source>
</evidence>
<dbReference type="Gene3D" id="3.20.20.70">
    <property type="entry name" value="Aldolase class I"/>
    <property type="match status" value="1"/>
</dbReference>
<dbReference type="SUPFAM" id="SSF54675">
    <property type="entry name" value="Nicotinate/Quinolinate PRTase N-terminal domain-like"/>
    <property type="match status" value="1"/>
</dbReference>
<dbReference type="InterPro" id="IPR013785">
    <property type="entry name" value="Aldolase_TIM"/>
</dbReference>
<evidence type="ECO:0000256" key="9">
    <source>
        <dbReference type="ARBA" id="ARBA00033102"/>
    </source>
</evidence>
<comment type="pathway">
    <text evidence="2">Cofactor biosynthesis; NAD(+) biosynthesis; nicotinate D-ribonucleotide from quinolinate: step 1/1.</text>
</comment>
<dbReference type="InterPro" id="IPR027277">
    <property type="entry name" value="NadC/ModD"/>
</dbReference>
<gene>
    <name evidence="16" type="ORF">DES53_1178</name>
</gene>
<keyword evidence="7 12" id="KW-0328">Glycosyltransferase</keyword>
<dbReference type="Pfam" id="PF01729">
    <property type="entry name" value="QRPTase_C"/>
    <property type="match status" value="1"/>
</dbReference>